<comment type="caution">
    <text evidence="1">The sequence shown here is derived from an EMBL/GenBank/DDBJ whole genome shotgun (WGS) entry which is preliminary data.</text>
</comment>
<name>A0A699YR37_HAELA</name>
<dbReference type="AlphaFoldDB" id="A0A699YR37"/>
<dbReference type="Proteomes" id="UP000485058">
    <property type="component" value="Unassembled WGS sequence"/>
</dbReference>
<dbReference type="InterPro" id="IPR035929">
    <property type="entry name" value="CoaB-like_sf"/>
</dbReference>
<protein>
    <submittedName>
        <fullName evidence="1">Phosphopantothenate--cysteine ligase 2-like isoform X1</fullName>
    </submittedName>
</protein>
<reference evidence="1 2" key="1">
    <citation type="submission" date="2020-02" db="EMBL/GenBank/DDBJ databases">
        <title>Draft genome sequence of Haematococcus lacustris strain NIES-144.</title>
        <authorList>
            <person name="Morimoto D."/>
            <person name="Nakagawa S."/>
            <person name="Yoshida T."/>
            <person name="Sawayama S."/>
        </authorList>
    </citation>
    <scope>NUCLEOTIDE SEQUENCE [LARGE SCALE GENOMIC DNA]</scope>
    <source>
        <strain evidence="1 2">NIES-144</strain>
    </source>
</reference>
<sequence>MPFTYRPPATAAAAQCLRSVALALAPCGAQVLFYLAAAVSDFYLPWAELAEHKIQSSEGGLDLQLRKLAHCQGQAGAGWLQVPKMLGLLTRQWCPAAMVVSFKLETDTHILVAKR</sequence>
<accession>A0A699YR37</accession>
<proteinExistence type="predicted"/>
<dbReference type="EMBL" id="BLLF01000538">
    <property type="protein sequence ID" value="GFH12767.1"/>
    <property type="molecule type" value="Genomic_DNA"/>
</dbReference>
<dbReference type="GO" id="GO:0016874">
    <property type="term" value="F:ligase activity"/>
    <property type="evidence" value="ECO:0007669"/>
    <property type="project" value="UniProtKB-KW"/>
</dbReference>
<evidence type="ECO:0000313" key="1">
    <source>
        <dbReference type="EMBL" id="GFH12767.1"/>
    </source>
</evidence>
<dbReference type="SUPFAM" id="SSF102645">
    <property type="entry name" value="CoaB-like"/>
    <property type="match status" value="1"/>
</dbReference>
<gene>
    <name evidence="1" type="ORF">HaLaN_08515</name>
</gene>
<keyword evidence="1" id="KW-0436">Ligase</keyword>
<dbReference type="Gene3D" id="3.40.50.10300">
    <property type="entry name" value="CoaB-like"/>
    <property type="match status" value="1"/>
</dbReference>
<evidence type="ECO:0000313" key="2">
    <source>
        <dbReference type="Proteomes" id="UP000485058"/>
    </source>
</evidence>
<keyword evidence="2" id="KW-1185">Reference proteome</keyword>
<organism evidence="1 2">
    <name type="scientific">Haematococcus lacustris</name>
    <name type="common">Green alga</name>
    <name type="synonym">Haematococcus pluvialis</name>
    <dbReference type="NCBI Taxonomy" id="44745"/>
    <lineage>
        <taxon>Eukaryota</taxon>
        <taxon>Viridiplantae</taxon>
        <taxon>Chlorophyta</taxon>
        <taxon>core chlorophytes</taxon>
        <taxon>Chlorophyceae</taxon>
        <taxon>CS clade</taxon>
        <taxon>Chlamydomonadales</taxon>
        <taxon>Haematococcaceae</taxon>
        <taxon>Haematococcus</taxon>
    </lineage>
</organism>